<gene>
    <name evidence="1" type="ORF">GCM10023156_24410</name>
</gene>
<comment type="caution">
    <text evidence="1">The sequence shown here is derived from an EMBL/GenBank/DDBJ whole genome shotgun (WGS) entry which is preliminary data.</text>
</comment>
<name>A0ABP8MNH3_9BACT</name>
<reference evidence="2" key="1">
    <citation type="journal article" date="2019" name="Int. J. Syst. Evol. Microbiol.">
        <title>The Global Catalogue of Microorganisms (GCM) 10K type strain sequencing project: providing services to taxonomists for standard genome sequencing and annotation.</title>
        <authorList>
            <consortium name="The Broad Institute Genomics Platform"/>
            <consortium name="The Broad Institute Genome Sequencing Center for Infectious Disease"/>
            <person name="Wu L."/>
            <person name="Ma J."/>
        </authorList>
    </citation>
    <scope>NUCLEOTIDE SEQUENCE [LARGE SCALE GENOMIC DNA]</scope>
    <source>
        <strain evidence="2">JCM 17759</strain>
    </source>
</reference>
<dbReference type="Proteomes" id="UP001500840">
    <property type="component" value="Unassembled WGS sequence"/>
</dbReference>
<evidence type="ECO:0000313" key="2">
    <source>
        <dbReference type="Proteomes" id="UP001500840"/>
    </source>
</evidence>
<organism evidence="1 2">
    <name type="scientific">Novipirellula rosea</name>
    <dbReference type="NCBI Taxonomy" id="1031540"/>
    <lineage>
        <taxon>Bacteria</taxon>
        <taxon>Pseudomonadati</taxon>
        <taxon>Planctomycetota</taxon>
        <taxon>Planctomycetia</taxon>
        <taxon>Pirellulales</taxon>
        <taxon>Pirellulaceae</taxon>
        <taxon>Novipirellula</taxon>
    </lineage>
</organism>
<accession>A0ABP8MNH3</accession>
<dbReference type="EMBL" id="BAABGA010000030">
    <property type="protein sequence ID" value="GAA4453416.1"/>
    <property type="molecule type" value="Genomic_DNA"/>
</dbReference>
<protein>
    <recommendedName>
        <fullName evidence="3">Transmembrane protein</fullName>
    </recommendedName>
</protein>
<evidence type="ECO:0008006" key="3">
    <source>
        <dbReference type="Google" id="ProtNLM"/>
    </source>
</evidence>
<proteinExistence type="predicted"/>
<sequence length="114" mass="12581">MVTATLVVSGVGLVAPLTVRCGGLWQQTRHRQMALDELTNHMERLIALPTEELEKEADVVAVSDAARALLPDAVMEAKIVRSDNETQLHLSIDWKRVGNPEPLTLVGWLKSEDD</sequence>
<keyword evidence="2" id="KW-1185">Reference proteome</keyword>
<evidence type="ECO:0000313" key="1">
    <source>
        <dbReference type="EMBL" id="GAA4453416.1"/>
    </source>
</evidence>